<proteinExistence type="predicted"/>
<accession>A0ABD2NVH6</accession>
<sequence length="89" mass="10259">MNCTLIQHCVTADHAAGRPEKVNDIKARKVYDYVKCVKCKEIFNPSCLVQANFKNSAICIHDTEDESKQTDFDIEYFEEDNNNETQVQL</sequence>
<protein>
    <submittedName>
        <fullName evidence="1">Uncharacterized protein</fullName>
    </submittedName>
</protein>
<evidence type="ECO:0000313" key="2">
    <source>
        <dbReference type="Proteomes" id="UP001516400"/>
    </source>
</evidence>
<dbReference type="Proteomes" id="UP001516400">
    <property type="component" value="Unassembled WGS sequence"/>
</dbReference>
<comment type="caution">
    <text evidence="1">The sequence shown here is derived from an EMBL/GenBank/DDBJ whole genome shotgun (WGS) entry which is preliminary data.</text>
</comment>
<keyword evidence="2" id="KW-1185">Reference proteome</keyword>
<organism evidence="1 2">
    <name type="scientific">Cryptolaemus montrouzieri</name>
    <dbReference type="NCBI Taxonomy" id="559131"/>
    <lineage>
        <taxon>Eukaryota</taxon>
        <taxon>Metazoa</taxon>
        <taxon>Ecdysozoa</taxon>
        <taxon>Arthropoda</taxon>
        <taxon>Hexapoda</taxon>
        <taxon>Insecta</taxon>
        <taxon>Pterygota</taxon>
        <taxon>Neoptera</taxon>
        <taxon>Endopterygota</taxon>
        <taxon>Coleoptera</taxon>
        <taxon>Polyphaga</taxon>
        <taxon>Cucujiformia</taxon>
        <taxon>Coccinelloidea</taxon>
        <taxon>Coccinellidae</taxon>
        <taxon>Scymninae</taxon>
        <taxon>Scymnini</taxon>
        <taxon>Cryptolaemus</taxon>
    </lineage>
</organism>
<dbReference type="EMBL" id="JABFTP020000144">
    <property type="protein sequence ID" value="KAL3282557.1"/>
    <property type="molecule type" value="Genomic_DNA"/>
</dbReference>
<name>A0ABD2NVH6_9CUCU</name>
<reference evidence="1 2" key="1">
    <citation type="journal article" date="2021" name="BMC Biol.">
        <title>Horizontally acquired antibacterial genes associated with adaptive radiation of ladybird beetles.</title>
        <authorList>
            <person name="Li H.S."/>
            <person name="Tang X.F."/>
            <person name="Huang Y.H."/>
            <person name="Xu Z.Y."/>
            <person name="Chen M.L."/>
            <person name="Du X.Y."/>
            <person name="Qiu B.Y."/>
            <person name="Chen P.T."/>
            <person name="Zhang W."/>
            <person name="Slipinski A."/>
            <person name="Escalona H.E."/>
            <person name="Waterhouse R.M."/>
            <person name="Zwick A."/>
            <person name="Pang H."/>
        </authorList>
    </citation>
    <scope>NUCLEOTIDE SEQUENCE [LARGE SCALE GENOMIC DNA]</scope>
    <source>
        <strain evidence="1">SYSU2018</strain>
    </source>
</reference>
<gene>
    <name evidence="1" type="ORF">HHI36_005737</name>
</gene>
<evidence type="ECO:0000313" key="1">
    <source>
        <dbReference type="EMBL" id="KAL3282557.1"/>
    </source>
</evidence>
<dbReference type="AlphaFoldDB" id="A0ABD2NVH6"/>